<dbReference type="InterPro" id="IPR011042">
    <property type="entry name" value="6-blade_b-propeller_TolB-like"/>
</dbReference>
<dbReference type="InParanoid" id="A0A6P7GUZ8"/>
<sequence>MYWSDWGVPAAIGYSLMDGSRDRPFVTNNIHWPNGLALDQPNSRLYWTDAKKMTLESINLDGTDQRIVLEGIVKHPYAIAVFENKLYWSDWDSHTIQTCDKFNGKNHRTLVEEHKNLIYGISIFHYALKKRLVNPCEHASCSDICLLKAQSYACACPENKVLDTDGHTCKEPIDFRQQNNTRCSLSSMLLNLIMNEIIKSVNKGVGHRIRNNEVKILSNAAVAILIAQKEDAVYRFNIRAKEVKMIISSQ</sequence>
<dbReference type="SUPFAM" id="SSF57196">
    <property type="entry name" value="EGF/Laminin"/>
    <property type="match status" value="1"/>
</dbReference>
<dbReference type="GO" id="GO:0017147">
    <property type="term" value="F:Wnt-protein binding"/>
    <property type="evidence" value="ECO:0007669"/>
    <property type="project" value="TreeGrafter"/>
</dbReference>
<evidence type="ECO:0000256" key="2">
    <source>
        <dbReference type="ARBA" id="ARBA00022729"/>
    </source>
</evidence>
<evidence type="ECO:0000256" key="1">
    <source>
        <dbReference type="ARBA" id="ARBA00022536"/>
    </source>
</evidence>
<keyword evidence="1" id="KW-0245">EGF-like domain</keyword>
<keyword evidence="3" id="KW-0677">Repeat</keyword>
<reference evidence="7" key="1">
    <citation type="submission" date="2025-08" db="UniProtKB">
        <authorList>
            <consortium name="RefSeq"/>
        </authorList>
    </citation>
    <scope>IDENTIFICATION</scope>
    <source>
        <tissue evidence="7">Whole insect</tissue>
    </source>
</reference>
<dbReference type="RefSeq" id="XP_028153334.1">
    <property type="nucleotide sequence ID" value="XM_028297533.1"/>
</dbReference>
<proteinExistence type="predicted"/>
<keyword evidence="5" id="KW-0325">Glycoprotein</keyword>
<dbReference type="GO" id="GO:0005886">
    <property type="term" value="C:plasma membrane"/>
    <property type="evidence" value="ECO:0007669"/>
    <property type="project" value="TreeGrafter"/>
</dbReference>
<accession>A0A6P7GUZ8</accession>
<evidence type="ECO:0000256" key="6">
    <source>
        <dbReference type="PROSITE-ProRule" id="PRU00461"/>
    </source>
</evidence>
<dbReference type="Pfam" id="PF00058">
    <property type="entry name" value="Ldl_recept_b"/>
    <property type="match status" value="2"/>
</dbReference>
<gene>
    <name evidence="7" type="primary">LOC114346784</name>
</gene>
<evidence type="ECO:0000313" key="7">
    <source>
        <dbReference type="RefSeq" id="XP_028153334.1"/>
    </source>
</evidence>
<dbReference type="PANTHER" id="PTHR46513">
    <property type="entry name" value="VITELLOGENIN RECEPTOR-LIKE PROTEIN-RELATED-RELATED"/>
    <property type="match status" value="1"/>
</dbReference>
<evidence type="ECO:0000256" key="4">
    <source>
        <dbReference type="ARBA" id="ARBA00023157"/>
    </source>
</evidence>
<name>A0A6P7GUZ8_DIAVI</name>
<evidence type="ECO:0000256" key="5">
    <source>
        <dbReference type="ARBA" id="ARBA00023180"/>
    </source>
</evidence>
<dbReference type="SUPFAM" id="SSF63825">
    <property type="entry name" value="YWTD domain"/>
    <property type="match status" value="1"/>
</dbReference>
<dbReference type="SMART" id="SM00135">
    <property type="entry name" value="LY"/>
    <property type="match status" value="2"/>
</dbReference>
<evidence type="ECO:0000256" key="3">
    <source>
        <dbReference type="ARBA" id="ARBA00022737"/>
    </source>
</evidence>
<organism evidence="7">
    <name type="scientific">Diabrotica virgifera virgifera</name>
    <name type="common">western corn rootworm</name>
    <dbReference type="NCBI Taxonomy" id="50390"/>
    <lineage>
        <taxon>Eukaryota</taxon>
        <taxon>Metazoa</taxon>
        <taxon>Ecdysozoa</taxon>
        <taxon>Arthropoda</taxon>
        <taxon>Hexapoda</taxon>
        <taxon>Insecta</taxon>
        <taxon>Pterygota</taxon>
        <taxon>Neoptera</taxon>
        <taxon>Endopterygota</taxon>
        <taxon>Coleoptera</taxon>
        <taxon>Polyphaga</taxon>
        <taxon>Cucujiformia</taxon>
        <taxon>Chrysomeloidea</taxon>
        <taxon>Chrysomelidae</taxon>
        <taxon>Galerucinae</taxon>
        <taxon>Diabroticina</taxon>
        <taxon>Diabroticites</taxon>
        <taxon>Diabrotica</taxon>
    </lineage>
</organism>
<protein>
    <submittedName>
        <fullName evidence="7">Vitellogenin receptor-like</fullName>
    </submittedName>
</protein>
<dbReference type="GO" id="GO:0042813">
    <property type="term" value="F:Wnt receptor activity"/>
    <property type="evidence" value="ECO:0007669"/>
    <property type="project" value="TreeGrafter"/>
</dbReference>
<feature type="repeat" description="LDL-receptor class B" evidence="6">
    <location>
        <begin position="1"/>
        <end position="42"/>
    </location>
</feature>
<feature type="repeat" description="LDL-receptor class B" evidence="6">
    <location>
        <begin position="43"/>
        <end position="85"/>
    </location>
</feature>
<dbReference type="AlphaFoldDB" id="A0A6P7GUZ8"/>
<dbReference type="FunFam" id="2.120.10.30:FF:000241">
    <property type="entry name" value="Low-density lipoprotein receptor-related protein 6"/>
    <property type="match status" value="1"/>
</dbReference>
<dbReference type="InterPro" id="IPR000033">
    <property type="entry name" value="LDLR_classB_rpt"/>
</dbReference>
<dbReference type="GO" id="GO:0060070">
    <property type="term" value="P:canonical Wnt signaling pathway"/>
    <property type="evidence" value="ECO:0007669"/>
    <property type="project" value="TreeGrafter"/>
</dbReference>
<dbReference type="InterPro" id="IPR050778">
    <property type="entry name" value="Cueball_EGF_LRP_Nidogen"/>
</dbReference>
<keyword evidence="4" id="KW-1015">Disulfide bond</keyword>
<dbReference type="PROSITE" id="PS51120">
    <property type="entry name" value="LDLRB"/>
    <property type="match status" value="2"/>
</dbReference>
<dbReference type="PANTHER" id="PTHR46513:SF13">
    <property type="entry name" value="EGF-LIKE DOMAIN-CONTAINING PROTEIN"/>
    <property type="match status" value="1"/>
</dbReference>
<dbReference type="Gene3D" id="2.120.10.30">
    <property type="entry name" value="TolB, C-terminal domain"/>
    <property type="match status" value="1"/>
</dbReference>
<keyword evidence="2" id="KW-0732">Signal</keyword>